<dbReference type="InterPro" id="IPR007421">
    <property type="entry name" value="Schlafen_AlbA_2_dom"/>
</dbReference>
<dbReference type="AlphaFoldDB" id="A0A5M9ZLU0"/>
<dbReference type="Pfam" id="PF04326">
    <property type="entry name" value="SLFN_AlbA_2"/>
    <property type="match status" value="1"/>
</dbReference>
<dbReference type="Proteomes" id="UP000410049">
    <property type="component" value="Unassembled WGS sequence"/>
</dbReference>
<dbReference type="PANTHER" id="PTHR30595">
    <property type="entry name" value="GLPR-RELATED TRANSCRIPTIONAL REPRESSOR"/>
    <property type="match status" value="1"/>
</dbReference>
<gene>
    <name evidence="2" type="ORF">EMO91_05335</name>
</gene>
<sequence length="470" mass="53402">MTVSGIDGLRQFLSGSESRRLEFKTASKQFDSDKLMKYCCALSCEGGGEMVFGVTDGKEIVGTQAFPDTAKTERDIYNRLGIRCTFETVDANGLRVLILHIPRSIVGHPTFFDGQYWMRNGESLEFMSPERLRELLNEAAPSFLDENEPGARTWSEVASLLAVERYYELTGTRLPNEESQIRDFLRLHFVERAAFDSRLFYIRRLGAVTLARSLRDFPDVEYHTIRVMRLRGSSITDMSFDRIYDKGYALVFSDVIEQINALLPTSETFEEGLRNEHRDFPEVAIREIVANACVHQDFDEHGGIDVTVSDHRITVSNPGLPEIPVNRFVDEVYERNESLAEALRMMHICEKRGSGIDRALENIEGQQTDAPEFIVKSRSTTVSLKKSRFNDMGMKERINAAYLHCCLQAAKNEYLTNASLRTRFGLPQGKSALISQLIATTVEQGLIFQDPATAGSRRTARYLPFYYRND</sequence>
<dbReference type="EMBL" id="RZUH01000003">
    <property type="protein sequence ID" value="KAA8828561.1"/>
    <property type="molecule type" value="Genomic_DNA"/>
</dbReference>
<evidence type="ECO:0000313" key="2">
    <source>
        <dbReference type="EMBL" id="KAA8828561.1"/>
    </source>
</evidence>
<dbReference type="Gene3D" id="3.30.565.60">
    <property type="match status" value="1"/>
</dbReference>
<evidence type="ECO:0000313" key="3">
    <source>
        <dbReference type="Proteomes" id="UP000410049"/>
    </source>
</evidence>
<name>A0A5M9ZLU0_9BIFI</name>
<reference evidence="2 3" key="1">
    <citation type="journal article" date="2019" name="Syst. Appl. Microbiol.">
        <title>Characterization of Bifidobacterium species in feaces of the Egyptian fruit bat: Description of B. vespertilionis sp. nov. and B. rousetti sp. nov.</title>
        <authorList>
            <person name="Modesto M."/>
            <person name="Satti M."/>
            <person name="Watanabe K."/>
            <person name="Puglisi E."/>
            <person name="Morelli L."/>
            <person name="Huang C.-H."/>
            <person name="Liou J.-S."/>
            <person name="Miyashita M."/>
            <person name="Tamura T."/>
            <person name="Saito S."/>
            <person name="Mori K."/>
            <person name="Huang L."/>
            <person name="Sciavilla P."/>
            <person name="Sandri C."/>
            <person name="Spiezio C."/>
            <person name="Vitali F."/>
            <person name="Cavalieri D."/>
            <person name="Perpetuini G."/>
            <person name="Tofalo R."/>
            <person name="Bonetti A."/>
            <person name="Arita M."/>
            <person name="Mattarelli P."/>
        </authorList>
    </citation>
    <scope>NUCLEOTIDE SEQUENCE [LARGE SCALE GENOMIC DNA]</scope>
    <source>
        <strain evidence="2 3">RST17</strain>
    </source>
</reference>
<comment type="caution">
    <text evidence="2">The sequence shown here is derived from an EMBL/GenBank/DDBJ whole genome shotgun (WGS) entry which is preliminary data.</text>
</comment>
<dbReference type="PANTHER" id="PTHR30595:SF6">
    <property type="entry name" value="SCHLAFEN ALBA-2 DOMAIN-CONTAINING PROTEIN"/>
    <property type="match status" value="1"/>
</dbReference>
<evidence type="ECO:0000259" key="1">
    <source>
        <dbReference type="Pfam" id="PF04326"/>
    </source>
</evidence>
<dbReference type="InterPro" id="IPR038461">
    <property type="entry name" value="Schlafen_AlbA_2_dom_sf"/>
</dbReference>
<organism evidence="2 3">
    <name type="scientific">Bifidobacterium myosotis</name>
    <dbReference type="NCBI Taxonomy" id="1630166"/>
    <lineage>
        <taxon>Bacteria</taxon>
        <taxon>Bacillati</taxon>
        <taxon>Actinomycetota</taxon>
        <taxon>Actinomycetes</taxon>
        <taxon>Bifidobacteriales</taxon>
        <taxon>Bifidobacteriaceae</taxon>
        <taxon>Bifidobacterium</taxon>
    </lineage>
</organism>
<accession>A0A5M9ZLU0</accession>
<dbReference type="Gene3D" id="3.30.950.30">
    <property type="entry name" value="Schlafen, AAA domain"/>
    <property type="match status" value="1"/>
</dbReference>
<dbReference type="RefSeq" id="WP_150379085.1">
    <property type="nucleotide sequence ID" value="NZ_RZUH01000003.1"/>
</dbReference>
<feature type="domain" description="Schlafen AlbA-2" evidence="1">
    <location>
        <begin position="17"/>
        <end position="124"/>
    </location>
</feature>
<protein>
    <submittedName>
        <fullName evidence="2">MloB</fullName>
    </submittedName>
</protein>
<proteinExistence type="predicted"/>
<dbReference type="InterPro" id="IPR038475">
    <property type="entry name" value="RecG_C_sf"/>
</dbReference>
<dbReference type="Pfam" id="PF13749">
    <property type="entry name" value="HATPase_c_4"/>
    <property type="match status" value="1"/>
</dbReference>